<dbReference type="InterPro" id="IPR040043">
    <property type="entry name" value="ACTMAP"/>
</dbReference>
<comment type="catalytic activity">
    <reaction evidence="7">
        <text>N-terminal N(alpha)-acetyl-L-cysteinyl-L-aspartyl-[protein] + H2O = N-terminal L-aspartyl-[protein] + N-acetyl-L-cysteine</text>
        <dbReference type="Rhea" id="RHEA:74579"/>
        <dbReference type="Rhea" id="RHEA-COMP:12669"/>
        <dbReference type="Rhea" id="RHEA-COMP:18395"/>
        <dbReference type="ChEBI" id="CHEBI:15377"/>
        <dbReference type="ChEBI" id="CHEBI:64720"/>
        <dbReference type="ChEBI" id="CHEBI:78236"/>
        <dbReference type="ChEBI" id="CHEBI:193599"/>
    </reaction>
    <physiologicalReaction direction="left-to-right" evidence="7">
        <dbReference type="Rhea" id="RHEA:74580"/>
    </physiologicalReaction>
</comment>
<evidence type="ECO:0000256" key="7">
    <source>
        <dbReference type="ARBA" id="ARBA00049041"/>
    </source>
</evidence>
<accession>A0A1B0D5G9</accession>
<dbReference type="Pfam" id="PF21646">
    <property type="entry name" value="ACTMAP-like_C"/>
    <property type="match status" value="1"/>
</dbReference>
<dbReference type="Proteomes" id="UP000092462">
    <property type="component" value="Unassembled WGS sequence"/>
</dbReference>
<proteinExistence type="inferred from homology"/>
<keyword evidence="2" id="KW-0645">Protease</keyword>
<evidence type="ECO:0000256" key="6">
    <source>
        <dbReference type="ARBA" id="ARBA00034908"/>
    </source>
</evidence>
<evidence type="ECO:0000256" key="2">
    <source>
        <dbReference type="ARBA" id="ARBA00022670"/>
    </source>
</evidence>
<evidence type="ECO:0000256" key="5">
    <source>
        <dbReference type="ARBA" id="ARBA00034848"/>
    </source>
</evidence>
<evidence type="ECO:0000256" key="4">
    <source>
        <dbReference type="ARBA" id="ARBA00034725"/>
    </source>
</evidence>
<evidence type="ECO:0000313" key="9">
    <source>
        <dbReference type="Proteomes" id="UP000092462"/>
    </source>
</evidence>
<protein>
    <recommendedName>
        <fullName evidence="5">Actin maturation protease</fullName>
    </recommendedName>
    <alternativeName>
        <fullName evidence="6">Actin aminopeptidase ACTMAP</fullName>
    </alternativeName>
</protein>
<evidence type="ECO:0000256" key="1">
    <source>
        <dbReference type="ARBA" id="ARBA00022438"/>
    </source>
</evidence>
<comment type="similarity">
    <text evidence="4">Belongs to the ACTMAP family.</text>
</comment>
<dbReference type="EnsemblMetazoa" id="PPAI002726-RA">
    <property type="protein sequence ID" value="PPAI002726-PA"/>
    <property type="gene ID" value="PPAI002726"/>
</dbReference>
<keyword evidence="3" id="KW-0378">Hydrolase</keyword>
<dbReference type="AlphaFoldDB" id="A0A1B0D5G9"/>
<dbReference type="VEuPathDB" id="VectorBase:PPAPM1_000667"/>
<dbReference type="PANTHER" id="PTHR28631">
    <property type="entry name" value="UPF0692 PROTEIN C19ORF54"/>
    <property type="match status" value="1"/>
</dbReference>
<evidence type="ECO:0000256" key="3">
    <source>
        <dbReference type="ARBA" id="ARBA00022801"/>
    </source>
</evidence>
<keyword evidence="1" id="KW-0031">Aminopeptidase</keyword>
<evidence type="ECO:0000313" key="8">
    <source>
        <dbReference type="EnsemblMetazoa" id="PPAI002726-PA"/>
    </source>
</evidence>
<reference evidence="8" key="1">
    <citation type="submission" date="2022-08" db="UniProtKB">
        <authorList>
            <consortium name="EnsemblMetazoa"/>
        </authorList>
    </citation>
    <scope>IDENTIFICATION</scope>
    <source>
        <strain evidence="8">Israel</strain>
    </source>
</reference>
<organism evidence="8 9">
    <name type="scientific">Phlebotomus papatasi</name>
    <name type="common">Sandfly</name>
    <dbReference type="NCBI Taxonomy" id="29031"/>
    <lineage>
        <taxon>Eukaryota</taxon>
        <taxon>Metazoa</taxon>
        <taxon>Ecdysozoa</taxon>
        <taxon>Arthropoda</taxon>
        <taxon>Hexapoda</taxon>
        <taxon>Insecta</taxon>
        <taxon>Pterygota</taxon>
        <taxon>Neoptera</taxon>
        <taxon>Endopterygota</taxon>
        <taxon>Diptera</taxon>
        <taxon>Nematocera</taxon>
        <taxon>Psychodoidea</taxon>
        <taxon>Psychodidae</taxon>
        <taxon>Phlebotomus</taxon>
        <taxon>Phlebotomus</taxon>
    </lineage>
</organism>
<keyword evidence="9" id="KW-1185">Reference proteome</keyword>
<dbReference type="GO" id="GO:0004177">
    <property type="term" value="F:aminopeptidase activity"/>
    <property type="evidence" value="ECO:0007669"/>
    <property type="project" value="UniProtKB-KW"/>
</dbReference>
<sequence length="209" mass="23849">MNSSLDFRECLWAAEDPEVQKSCFLARVYEHKPPKRYVFDQVYTILQHGPTSGFVTISMILNGASTADQFFRKTKEKRFTAMGEMFTAANSGHSPNSRVRRDFSESVNCSRVIPNACHIVPYDYDVNLSPCLRKGYKAHWTLVVGYLIDHKDHFYEIVRQEKSHLLGIWLLSELGESKAIMTEFSQPKQYPEADFILPEGGIAGPRGFC</sequence>
<name>A0A1B0D5G9_PHLPP</name>
<dbReference type="PANTHER" id="PTHR28631:SF1">
    <property type="entry name" value="ACTIN MATURATION PROTEASE"/>
    <property type="match status" value="1"/>
</dbReference>
<dbReference type="GO" id="GO:0006508">
    <property type="term" value="P:proteolysis"/>
    <property type="evidence" value="ECO:0007669"/>
    <property type="project" value="UniProtKB-KW"/>
</dbReference>
<dbReference type="VEuPathDB" id="VectorBase:PPAI002726"/>
<dbReference type="EMBL" id="AJVK01025237">
    <property type="status" value="NOT_ANNOTATED_CDS"/>
    <property type="molecule type" value="Genomic_DNA"/>
</dbReference>